<dbReference type="Gene3D" id="3.30.1360.120">
    <property type="entry name" value="Probable tRNA modification gtpase trme, domain 1"/>
    <property type="match status" value="1"/>
</dbReference>
<feature type="domain" description="MnmE helical" evidence="7">
    <location>
        <begin position="347"/>
        <end position="766"/>
    </location>
</feature>
<dbReference type="Gene3D" id="1.20.120.430">
    <property type="entry name" value="tRNA modification GTPase MnmE domain 2"/>
    <property type="match status" value="2"/>
</dbReference>
<feature type="domain" description="GTP-binding protein TrmE N-terminal" evidence="6">
    <location>
        <begin position="209"/>
        <end position="275"/>
    </location>
</feature>
<dbReference type="InterPro" id="IPR018948">
    <property type="entry name" value="GTP-bd_TrmE_N"/>
</dbReference>
<keyword evidence="2" id="KW-0342">GTP-binding</keyword>
<dbReference type="InterPro" id="IPR025867">
    <property type="entry name" value="MnmE_helical"/>
</dbReference>
<evidence type="ECO:0000259" key="7">
    <source>
        <dbReference type="Pfam" id="PF12631"/>
    </source>
</evidence>
<evidence type="ECO:0000313" key="9">
    <source>
        <dbReference type="Proteomes" id="UP000053327"/>
    </source>
</evidence>
<dbReference type="GO" id="GO:0003924">
    <property type="term" value="F:GTPase activity"/>
    <property type="evidence" value="ECO:0007669"/>
    <property type="project" value="InterPro"/>
</dbReference>
<evidence type="ECO:0000259" key="6">
    <source>
        <dbReference type="Pfam" id="PF10396"/>
    </source>
</evidence>
<reference evidence="8 9" key="1">
    <citation type="submission" date="2011-08" db="EMBL/GenBank/DDBJ databases">
        <title>The Genome Sequence of Plasmodium vivax Brazil I.</title>
        <authorList>
            <consortium name="The Broad Institute Genome Sequencing Platform"/>
            <consortium name="The Broad Institute Genome Sequencing Center for Infectious Disease"/>
            <person name="Neafsey D."/>
            <person name="Carlton J."/>
            <person name="Barnwell J."/>
            <person name="Collins W."/>
            <person name="Escalante A."/>
            <person name="Mullikin J."/>
            <person name="Saul A."/>
            <person name="Guigo R."/>
            <person name="Camara F."/>
            <person name="Young S.K."/>
            <person name="Zeng Q."/>
            <person name="Gargeya S."/>
            <person name="Fitzgerald M."/>
            <person name="Haas B."/>
            <person name="Abouelleil A."/>
            <person name="Alvarado L."/>
            <person name="Arachchi H.M."/>
            <person name="Berlin A."/>
            <person name="Brown A."/>
            <person name="Chapman S.B."/>
            <person name="Chen Z."/>
            <person name="Dunbar C."/>
            <person name="Freedman E."/>
            <person name="Gearin G."/>
            <person name="Gellesch M."/>
            <person name="Goldberg J."/>
            <person name="Griggs A."/>
            <person name="Gujja S."/>
            <person name="Heiman D."/>
            <person name="Howarth C."/>
            <person name="Larson L."/>
            <person name="Lui A."/>
            <person name="MacDonald P.J.P."/>
            <person name="Montmayeur A."/>
            <person name="Murphy C."/>
            <person name="Neiman D."/>
            <person name="Pearson M."/>
            <person name="Priest M."/>
            <person name="Roberts A."/>
            <person name="Saif S."/>
            <person name="Shea T."/>
            <person name="Shenoy N."/>
            <person name="Sisk P."/>
            <person name="Stolte C."/>
            <person name="Sykes S."/>
            <person name="Wortman J."/>
            <person name="Nusbaum C."/>
            <person name="Birren B."/>
        </authorList>
    </citation>
    <scope>NUCLEOTIDE SEQUENCE [LARGE SCALE GENOMIC DNA]</scope>
    <source>
        <strain evidence="8 9">Brazil I</strain>
    </source>
</reference>
<feature type="compositionally biased region" description="Basic and acidic residues" evidence="3">
    <location>
        <begin position="150"/>
        <end position="159"/>
    </location>
</feature>
<dbReference type="Proteomes" id="UP000053327">
    <property type="component" value="Unassembled WGS sequence"/>
</dbReference>
<dbReference type="GO" id="GO:0005737">
    <property type="term" value="C:cytoplasm"/>
    <property type="evidence" value="ECO:0007669"/>
    <property type="project" value="TreeGrafter"/>
</dbReference>
<name>A0A0J9SZC7_PLAV1</name>
<dbReference type="GO" id="GO:0002098">
    <property type="term" value="P:tRNA wobble uridine modification"/>
    <property type="evidence" value="ECO:0007669"/>
    <property type="project" value="TreeGrafter"/>
</dbReference>
<dbReference type="PANTHER" id="PTHR42714">
    <property type="entry name" value="TRNA MODIFICATION GTPASE GTPBP3"/>
    <property type="match status" value="1"/>
</dbReference>
<dbReference type="SUPFAM" id="SSF116878">
    <property type="entry name" value="TrmE connector domain"/>
    <property type="match status" value="1"/>
</dbReference>
<organism evidence="8 9">
    <name type="scientific">Plasmodium vivax (strain Brazil I)</name>
    <dbReference type="NCBI Taxonomy" id="1033975"/>
    <lineage>
        <taxon>Eukaryota</taxon>
        <taxon>Sar</taxon>
        <taxon>Alveolata</taxon>
        <taxon>Apicomplexa</taxon>
        <taxon>Aconoidasida</taxon>
        <taxon>Haemosporida</taxon>
        <taxon>Plasmodiidae</taxon>
        <taxon>Plasmodium</taxon>
        <taxon>Plasmodium (Plasmodium)</taxon>
    </lineage>
</organism>
<feature type="compositionally biased region" description="Basic and acidic residues" evidence="3">
    <location>
        <begin position="169"/>
        <end position="187"/>
    </location>
</feature>
<evidence type="ECO:0000313" key="8">
    <source>
        <dbReference type="EMBL" id="KMZ88146.1"/>
    </source>
</evidence>
<dbReference type="SUPFAM" id="SSF52540">
    <property type="entry name" value="P-loop containing nucleoside triphosphate hydrolases"/>
    <property type="match status" value="1"/>
</dbReference>
<feature type="domain" description="G" evidence="5">
    <location>
        <begin position="447"/>
        <end position="542"/>
    </location>
</feature>
<dbReference type="InterPro" id="IPR027417">
    <property type="entry name" value="P-loop_NTPase"/>
</dbReference>
<dbReference type="Pfam" id="PF10396">
    <property type="entry name" value="TrmE_N"/>
    <property type="match status" value="1"/>
</dbReference>
<feature type="chain" id="PRO_5005323041" evidence="4">
    <location>
        <begin position="24"/>
        <end position="769"/>
    </location>
</feature>
<dbReference type="EMBL" id="KQ234770">
    <property type="protein sequence ID" value="KMZ88146.1"/>
    <property type="molecule type" value="Genomic_DNA"/>
</dbReference>
<dbReference type="SUPFAM" id="SSF103025">
    <property type="entry name" value="Folate-binding domain"/>
    <property type="match status" value="1"/>
</dbReference>
<dbReference type="Gene3D" id="3.40.50.300">
    <property type="entry name" value="P-loop containing nucleotide triphosphate hydrolases"/>
    <property type="match status" value="2"/>
</dbReference>
<dbReference type="Pfam" id="PF12631">
    <property type="entry name" value="MnmE_helical"/>
    <property type="match status" value="1"/>
</dbReference>
<evidence type="ECO:0000256" key="1">
    <source>
        <dbReference type="ARBA" id="ARBA00022741"/>
    </source>
</evidence>
<dbReference type="CDD" id="cd14858">
    <property type="entry name" value="TrmE_N"/>
    <property type="match status" value="1"/>
</dbReference>
<dbReference type="InterPro" id="IPR027368">
    <property type="entry name" value="MnmE_dom2"/>
</dbReference>
<keyword evidence="4" id="KW-0732">Signal</keyword>
<dbReference type="HAMAP" id="MF_00379">
    <property type="entry name" value="GTPase_MnmE"/>
    <property type="match status" value="1"/>
</dbReference>
<dbReference type="InterPro" id="IPR006073">
    <property type="entry name" value="GTP-bd"/>
</dbReference>
<dbReference type="AlphaFoldDB" id="A0A0J9SZC7"/>
<feature type="region of interest" description="Disordered" evidence="3">
    <location>
        <begin position="146"/>
        <end position="205"/>
    </location>
</feature>
<dbReference type="PANTHER" id="PTHR42714:SF2">
    <property type="entry name" value="TRNA MODIFICATION GTPASE GTPBP3, MITOCHONDRIAL"/>
    <property type="match status" value="1"/>
</dbReference>
<evidence type="ECO:0000256" key="4">
    <source>
        <dbReference type="SAM" id="SignalP"/>
    </source>
</evidence>
<protein>
    <submittedName>
        <fullName evidence="8">tRNA modification GTPase trmE</fullName>
    </submittedName>
</protein>
<evidence type="ECO:0000256" key="2">
    <source>
        <dbReference type="ARBA" id="ARBA00023134"/>
    </source>
</evidence>
<dbReference type="OrthoDB" id="188276at2759"/>
<accession>A0A0J9SZC7</accession>
<feature type="compositionally biased region" description="Basic and acidic residues" evidence="3">
    <location>
        <begin position="528"/>
        <end position="537"/>
    </location>
</feature>
<sequence>MYVTFSKLIGFIVVTHLVSPCTSLKRSTRRGEAPLCFIPRSGSFCQRNALRRGRSCGSSKGGGFAVSNFNTADTATTANAANAATAATAATALPSPRGEYLARVLGEGDTIYALSSGGGVSAIAVVRMSGPLSRVVLEVLLHGGVSGEASSERGGETGSHKGSGAKSNRGGEAKRNRGGEAKRKRDNQPNGEPPPDGRAMKRKTEYTLEEVMQLRRDLEERKMCSGGIYNNCHEQIDQVVYSFFKSPKSYTGEDVVEIYCHGSPLIVNEIMEEIEKLNSLFANILKSEKEKYFLSQIGKNDNFTCTCSEEIWNKLVNTRNDAFFSKIRPSRRGEFTRRAFQNGKMNLLQVEGLKELLWCSKKEQKKIALNYLNGKAKKIYATLRNDMKKLLLYTQVKIDLEDEHLSSDEERSSINRFIQRHLSNAIGSIRKILRQPNVEDLSTPLDVLLFGQVNSGKSTLMNRICRSDVSIVTRIQGSTIDVVQKGVTVEGRPYNFCDSAGVSARVLREEQLLRRDDSKGGSPTGESNPHRALERMGVKKPLKHLPHRALERMGVRKTLKHLLKSACVLIVLNVRKYADELKLALSILSSQLGERESSGGEKTTPLPQLIICVNKCDLAIRESRTEVRRNIKEILKRKLKTHRLRRIHRNVWRTIFFVSSKEGRNVGALLRGLNEAMRCGAVSGGKSGAVNGVGGGDRPPAFLPFERHKTHLRRALKHLLFIKRHRHLLTFDIIAEELRLAVAALNAIIGGFSQARILNEILETFCVGK</sequence>
<dbReference type="GO" id="GO:0005525">
    <property type="term" value="F:GTP binding"/>
    <property type="evidence" value="ECO:0007669"/>
    <property type="project" value="UniProtKB-KW"/>
</dbReference>
<evidence type="ECO:0000256" key="3">
    <source>
        <dbReference type="SAM" id="MobiDB-lite"/>
    </source>
</evidence>
<dbReference type="GO" id="GO:0030488">
    <property type="term" value="P:tRNA methylation"/>
    <property type="evidence" value="ECO:0007669"/>
    <property type="project" value="TreeGrafter"/>
</dbReference>
<feature type="signal peptide" evidence="4">
    <location>
        <begin position="1"/>
        <end position="23"/>
    </location>
</feature>
<proteinExistence type="inferred from homology"/>
<evidence type="ECO:0000259" key="5">
    <source>
        <dbReference type="Pfam" id="PF01926"/>
    </source>
</evidence>
<dbReference type="InterPro" id="IPR027266">
    <property type="entry name" value="TrmE/GcvT-like"/>
</dbReference>
<keyword evidence="1" id="KW-0547">Nucleotide-binding</keyword>
<dbReference type="Pfam" id="PF01926">
    <property type="entry name" value="MMR_HSR1"/>
    <property type="match status" value="1"/>
</dbReference>
<gene>
    <name evidence="8" type="ORF">PVBG_02607</name>
</gene>
<feature type="region of interest" description="Disordered" evidence="3">
    <location>
        <begin position="513"/>
        <end position="539"/>
    </location>
</feature>
<dbReference type="InterPro" id="IPR004520">
    <property type="entry name" value="GTPase_MnmE"/>
</dbReference>